<dbReference type="SUPFAM" id="SSF53335">
    <property type="entry name" value="S-adenosyl-L-methionine-dependent methyltransferases"/>
    <property type="match status" value="1"/>
</dbReference>
<dbReference type="Proteomes" id="UP000290932">
    <property type="component" value="Unassembled WGS sequence"/>
</dbReference>
<keyword evidence="2" id="KW-0808">Transferase</keyword>
<proteinExistence type="predicted"/>
<evidence type="ECO:0000313" key="2">
    <source>
        <dbReference type="EMBL" id="RXE56581.1"/>
    </source>
</evidence>
<dbReference type="Pfam" id="PF13649">
    <property type="entry name" value="Methyltransf_25"/>
    <property type="match status" value="1"/>
</dbReference>
<sequence>MEAHAIDWNDVWKEQRRRHHEANRNSTDAHFWDTKDAARRFYRMAQENNGERIQKTLHDLPLTPSSRVLDVGAGPGALAIPIARQVSHVTAVEPSEGMWSVLEEKIEEERIDNINVVRKRWEDVSVAEDLSPPYDIVFASYSLDLPDIRTAVRNLDEASSRYVYIYWFAGETSWDAMSRELWPLLHGSSFVPSPKCDILYNVLYSMGIHPNMEVFPFRHINRFADLAEAVDHFAPRYFAETAGQKEILREYLSRYAEPDGDTTIVPGHSTRVKVWWEKADSPA</sequence>
<dbReference type="GO" id="GO:0032259">
    <property type="term" value="P:methylation"/>
    <property type="evidence" value="ECO:0007669"/>
    <property type="project" value="UniProtKB-KW"/>
</dbReference>
<dbReference type="InterPro" id="IPR050723">
    <property type="entry name" value="CFA/CMAS"/>
</dbReference>
<comment type="caution">
    <text evidence="2">The sequence shown here is derived from an EMBL/GenBank/DDBJ whole genome shotgun (WGS) entry which is preliminary data.</text>
</comment>
<evidence type="ECO:0000313" key="3">
    <source>
        <dbReference type="Proteomes" id="UP000290932"/>
    </source>
</evidence>
<dbReference type="AlphaFoldDB" id="A0A498H0W7"/>
<gene>
    <name evidence="2" type="ORF">ABH15_08960</name>
</gene>
<dbReference type="CDD" id="cd02440">
    <property type="entry name" value="AdoMet_MTases"/>
    <property type="match status" value="1"/>
</dbReference>
<keyword evidence="3" id="KW-1185">Reference proteome</keyword>
<organism evidence="2 3">
    <name type="scientific">Methanoculleus taiwanensis</name>
    <dbReference type="NCBI Taxonomy" id="1550565"/>
    <lineage>
        <taxon>Archaea</taxon>
        <taxon>Methanobacteriati</taxon>
        <taxon>Methanobacteriota</taxon>
        <taxon>Stenosarchaea group</taxon>
        <taxon>Methanomicrobia</taxon>
        <taxon>Methanomicrobiales</taxon>
        <taxon>Methanomicrobiaceae</taxon>
        <taxon>Methanoculleus</taxon>
    </lineage>
</organism>
<dbReference type="Gene3D" id="3.40.50.150">
    <property type="entry name" value="Vaccinia Virus protein VP39"/>
    <property type="match status" value="1"/>
</dbReference>
<dbReference type="PANTHER" id="PTHR43667">
    <property type="entry name" value="CYCLOPROPANE-FATTY-ACYL-PHOSPHOLIPID SYNTHASE"/>
    <property type="match status" value="1"/>
</dbReference>
<accession>A0A498H0W7</accession>
<feature type="domain" description="Methyltransferase" evidence="1">
    <location>
        <begin position="68"/>
        <end position="155"/>
    </location>
</feature>
<name>A0A498H0W7_9EURY</name>
<dbReference type="InterPro" id="IPR041698">
    <property type="entry name" value="Methyltransf_25"/>
</dbReference>
<keyword evidence="2" id="KW-0489">Methyltransferase</keyword>
<reference evidence="2 3" key="1">
    <citation type="journal article" date="2015" name="Int. J. Syst. Evol. Microbiol.">
        <title>Methanoculleus taiwanensis sp. nov., a methanogen isolated from deep marine sediment at the deformation front area near Taiwan.</title>
        <authorList>
            <person name="Weng C.Y."/>
            <person name="Chen S.C."/>
            <person name="Lai M.C."/>
            <person name="Wu S.Y."/>
            <person name="Lin S."/>
            <person name="Yang T.F."/>
            <person name="Chen P.C."/>
        </authorList>
    </citation>
    <scope>NUCLEOTIDE SEQUENCE [LARGE SCALE GENOMIC DNA]</scope>
    <source>
        <strain evidence="2 3">CYW4</strain>
    </source>
</reference>
<protein>
    <submittedName>
        <fullName evidence="2">SAM-dependent methyltransferase</fullName>
    </submittedName>
</protein>
<dbReference type="EMBL" id="LHQS01000002">
    <property type="protein sequence ID" value="RXE56581.1"/>
    <property type="molecule type" value="Genomic_DNA"/>
</dbReference>
<dbReference type="InterPro" id="IPR029063">
    <property type="entry name" value="SAM-dependent_MTases_sf"/>
</dbReference>
<evidence type="ECO:0000259" key="1">
    <source>
        <dbReference type="Pfam" id="PF13649"/>
    </source>
</evidence>
<dbReference type="GO" id="GO:0008168">
    <property type="term" value="F:methyltransferase activity"/>
    <property type="evidence" value="ECO:0007669"/>
    <property type="project" value="UniProtKB-KW"/>
</dbReference>
<dbReference type="PANTHER" id="PTHR43667:SF2">
    <property type="entry name" value="FATTY ACID C-METHYL TRANSFERASE"/>
    <property type="match status" value="1"/>
</dbReference>